<keyword evidence="1" id="KW-1133">Transmembrane helix</keyword>
<comment type="caution">
    <text evidence="2">The sequence shown here is derived from an EMBL/GenBank/DDBJ whole genome shotgun (WGS) entry which is preliminary data.</text>
</comment>
<name>A0A3N6PEU9_9CYAN</name>
<evidence type="ECO:0000313" key="3">
    <source>
        <dbReference type="Proteomes" id="UP000269154"/>
    </source>
</evidence>
<dbReference type="RefSeq" id="WP_124154504.1">
    <property type="nucleotide sequence ID" value="NZ_RCBY01000035.1"/>
</dbReference>
<evidence type="ECO:0000256" key="1">
    <source>
        <dbReference type="SAM" id="Phobius"/>
    </source>
</evidence>
<evidence type="ECO:0000313" key="2">
    <source>
        <dbReference type="EMBL" id="RQH47490.1"/>
    </source>
</evidence>
<feature type="transmembrane region" description="Helical" evidence="1">
    <location>
        <begin position="7"/>
        <end position="27"/>
    </location>
</feature>
<organism evidence="2 3">
    <name type="scientific">Okeania hirsuta</name>
    <dbReference type="NCBI Taxonomy" id="1458930"/>
    <lineage>
        <taxon>Bacteria</taxon>
        <taxon>Bacillati</taxon>
        <taxon>Cyanobacteriota</taxon>
        <taxon>Cyanophyceae</taxon>
        <taxon>Oscillatoriophycideae</taxon>
        <taxon>Oscillatoriales</taxon>
        <taxon>Microcoleaceae</taxon>
        <taxon>Okeania</taxon>
    </lineage>
</organism>
<gene>
    <name evidence="2" type="ORF">D5R40_08695</name>
</gene>
<dbReference type="Proteomes" id="UP000269154">
    <property type="component" value="Unassembled WGS sequence"/>
</dbReference>
<protein>
    <submittedName>
        <fullName evidence="2">Uncharacterized protein</fullName>
    </submittedName>
</protein>
<feature type="transmembrane region" description="Helical" evidence="1">
    <location>
        <begin position="72"/>
        <end position="92"/>
    </location>
</feature>
<dbReference type="AlphaFoldDB" id="A0A3N6PEU9"/>
<proteinExistence type="predicted"/>
<keyword evidence="3" id="KW-1185">Reference proteome</keyword>
<dbReference type="EMBL" id="RCBY01000035">
    <property type="protein sequence ID" value="RQH47490.1"/>
    <property type="molecule type" value="Genomic_DNA"/>
</dbReference>
<feature type="transmembrane region" description="Helical" evidence="1">
    <location>
        <begin position="98"/>
        <end position="123"/>
    </location>
</feature>
<reference evidence="2 3" key="1">
    <citation type="journal article" date="2018" name="ACS Chem. Biol.">
        <title>Ketoreductase domain dysfunction expands chemodiversity: malyngamide biosynthesis in the cyanobacterium Okeania hirsuta.</title>
        <authorList>
            <person name="Moss N.A."/>
            <person name="Leao T."/>
            <person name="Rankin M."/>
            <person name="McCullough T.M."/>
            <person name="Qu P."/>
            <person name="Korobeynikov A."/>
            <person name="Smith J.L."/>
            <person name="Gerwick L."/>
            <person name="Gerwick W.H."/>
        </authorList>
    </citation>
    <scope>NUCLEOTIDE SEQUENCE [LARGE SCALE GENOMIC DNA]</scope>
    <source>
        <strain evidence="2 3">PAB10Feb10-1</strain>
    </source>
</reference>
<sequence>MRFNYRKIVIVLTIILTVVIIIGSLYVLQKISVAYGIISLRPTSLFTKAYVRCRLPQIISFMQLIESFFQPLFIATLVEVILILVLMISNIISKCQAMMGATILCFLYLILIIYYEMTFFYCIHGA</sequence>
<keyword evidence="1" id="KW-0812">Transmembrane</keyword>
<keyword evidence="1" id="KW-0472">Membrane</keyword>
<accession>A0A3N6PEU9</accession>